<sequence length="65" mass="7655">MNNFWNNINKFPKFLIVVFTGFFLTTLQPIFELLTNKKKKIIGIIIIILFISTIYYILSIMLGIQ</sequence>
<dbReference type="InterPro" id="IPR008470">
    <property type="entry name" value="Uncharacterised_Ycf33"/>
</dbReference>
<evidence type="ECO:0000313" key="6">
    <source>
        <dbReference type="EMBL" id="QVY58251.1"/>
    </source>
</evidence>
<evidence type="ECO:0000256" key="4">
    <source>
        <dbReference type="ARBA" id="ARBA00022640"/>
    </source>
</evidence>
<name>A0A8E7PI09_9FLOR</name>
<keyword evidence="5" id="KW-0472">Membrane</keyword>
<evidence type="ECO:0000256" key="2">
    <source>
        <dbReference type="ARBA" id="ARBA00010985"/>
    </source>
</evidence>
<keyword evidence="4 6" id="KW-0934">Plastid</keyword>
<geneLocation type="plastid" evidence="6"/>
<keyword evidence="5" id="KW-0812">Transmembrane</keyword>
<dbReference type="EMBL" id="MN240357">
    <property type="protein sequence ID" value="QVY58251.1"/>
    <property type="molecule type" value="Genomic_DNA"/>
</dbReference>
<reference evidence="6" key="2">
    <citation type="journal article" date="2021" name="Genomics">
        <title>Comparative analysis of mitochondrial genomes of Nirvanini and Evacanthini (Hemiptera: Cicadellidae) reveals an explicit evolutionary relationship.</title>
        <authorList>
            <person name="Du Y."/>
            <person name="Liang Z."/>
            <person name="Dietrich C.H."/>
            <person name="Dai W."/>
        </authorList>
    </citation>
    <scope>NUCLEOTIDE SEQUENCE</scope>
</reference>
<dbReference type="Pfam" id="PF05421">
    <property type="entry name" value="DUF751"/>
    <property type="match status" value="1"/>
</dbReference>
<reference evidence="6" key="1">
    <citation type="submission" date="2019-07" db="EMBL/GenBank/DDBJ databases">
        <authorList>
            <person name="Zhang J."/>
            <person name="Liu T."/>
        </authorList>
    </citation>
    <scope>NUCLEOTIDE SEQUENCE</scope>
</reference>
<dbReference type="GO" id="GO:0009536">
    <property type="term" value="C:plastid"/>
    <property type="evidence" value="ECO:0007669"/>
    <property type="project" value="UniProtKB-SubCell"/>
</dbReference>
<gene>
    <name evidence="6" type="primary">ycf33</name>
</gene>
<comment type="similarity">
    <text evidence="2">Belongs to the ycf33 family.</text>
</comment>
<evidence type="ECO:0000256" key="3">
    <source>
        <dbReference type="ARBA" id="ARBA00021584"/>
    </source>
</evidence>
<evidence type="ECO:0000256" key="1">
    <source>
        <dbReference type="ARBA" id="ARBA00004474"/>
    </source>
</evidence>
<comment type="subcellular location">
    <subcellularLocation>
        <location evidence="1">Plastid</location>
    </subcellularLocation>
</comment>
<keyword evidence="5" id="KW-1133">Transmembrane helix</keyword>
<evidence type="ECO:0000256" key="5">
    <source>
        <dbReference type="SAM" id="Phobius"/>
    </source>
</evidence>
<feature type="transmembrane region" description="Helical" evidence="5">
    <location>
        <begin position="41"/>
        <end position="64"/>
    </location>
</feature>
<feature type="transmembrane region" description="Helical" evidence="5">
    <location>
        <begin position="14"/>
        <end position="34"/>
    </location>
</feature>
<proteinExistence type="inferred from homology"/>
<organism evidence="6">
    <name type="scientific">Eucheuma denticulatum</name>
    <dbReference type="NCBI Taxonomy" id="305493"/>
    <lineage>
        <taxon>Eukaryota</taxon>
        <taxon>Rhodophyta</taxon>
        <taxon>Florideophyceae</taxon>
        <taxon>Rhodymeniophycidae</taxon>
        <taxon>Gigartinales</taxon>
        <taxon>Solieriaceae</taxon>
        <taxon>Eucheuma</taxon>
    </lineage>
</organism>
<accession>A0A8E7PI09</accession>
<dbReference type="AlphaFoldDB" id="A0A8E7PI09"/>
<protein>
    <recommendedName>
        <fullName evidence="3">Uncharacterized protein ycf33</fullName>
    </recommendedName>
</protein>